<gene>
    <name evidence="7" type="ORF">PCOR1329_LOCUS16640</name>
</gene>
<evidence type="ECO:0000256" key="2">
    <source>
        <dbReference type="ARBA" id="ARBA00008432"/>
    </source>
</evidence>
<evidence type="ECO:0000256" key="4">
    <source>
        <dbReference type="ARBA" id="ARBA00022989"/>
    </source>
</evidence>
<feature type="transmembrane region" description="Helical" evidence="6">
    <location>
        <begin position="1020"/>
        <end position="1039"/>
    </location>
</feature>
<comment type="subcellular location">
    <subcellularLocation>
        <location evidence="1">Membrane</location>
        <topology evidence="1">Multi-pass membrane protein</topology>
    </subcellularLocation>
</comment>
<evidence type="ECO:0000256" key="1">
    <source>
        <dbReference type="ARBA" id="ARBA00004141"/>
    </source>
</evidence>
<feature type="transmembrane region" description="Helical" evidence="6">
    <location>
        <begin position="1051"/>
        <end position="1070"/>
    </location>
</feature>
<feature type="transmembrane region" description="Helical" evidence="6">
    <location>
        <begin position="1389"/>
        <end position="1412"/>
    </location>
</feature>
<feature type="transmembrane region" description="Helical" evidence="6">
    <location>
        <begin position="929"/>
        <end position="951"/>
    </location>
</feature>
<comment type="caution">
    <text evidence="7">The sequence shown here is derived from an EMBL/GenBank/DDBJ whole genome shotgun (WGS) entry which is preliminary data.</text>
</comment>
<feature type="transmembrane region" description="Helical" evidence="6">
    <location>
        <begin position="249"/>
        <end position="272"/>
    </location>
</feature>
<dbReference type="SUPFAM" id="SSF103473">
    <property type="entry name" value="MFS general substrate transporter"/>
    <property type="match status" value="3"/>
</dbReference>
<evidence type="ECO:0008006" key="9">
    <source>
        <dbReference type="Google" id="ProtNLM"/>
    </source>
</evidence>
<keyword evidence="4 6" id="KW-1133">Transmembrane helix</keyword>
<dbReference type="Gene3D" id="1.20.1250.20">
    <property type="entry name" value="MFS general substrate transporter like domains"/>
    <property type="match status" value="5"/>
</dbReference>
<dbReference type="Proteomes" id="UP001189429">
    <property type="component" value="Unassembled WGS sequence"/>
</dbReference>
<feature type="transmembrane region" description="Helical" evidence="6">
    <location>
        <begin position="1544"/>
        <end position="1561"/>
    </location>
</feature>
<feature type="transmembrane region" description="Helical" evidence="6">
    <location>
        <begin position="1131"/>
        <end position="1149"/>
    </location>
</feature>
<feature type="non-terminal residue" evidence="7">
    <location>
        <position position="1652"/>
    </location>
</feature>
<dbReference type="EMBL" id="CAUYUJ010005113">
    <property type="protein sequence ID" value="CAK0812325.1"/>
    <property type="molecule type" value="Genomic_DNA"/>
</dbReference>
<accession>A0ABN9R0V5</accession>
<feature type="transmembrane region" description="Helical" evidence="6">
    <location>
        <begin position="957"/>
        <end position="975"/>
    </location>
</feature>
<feature type="transmembrane region" description="Helical" evidence="6">
    <location>
        <begin position="346"/>
        <end position="367"/>
    </location>
</feature>
<feature type="transmembrane region" description="Helical" evidence="6">
    <location>
        <begin position="514"/>
        <end position="531"/>
    </location>
</feature>
<feature type="transmembrane region" description="Helical" evidence="6">
    <location>
        <begin position="721"/>
        <end position="739"/>
    </location>
</feature>
<dbReference type="Pfam" id="PF07690">
    <property type="entry name" value="MFS_1"/>
    <property type="match status" value="1"/>
</dbReference>
<dbReference type="InterPro" id="IPR011701">
    <property type="entry name" value="MFS"/>
</dbReference>
<reference evidence="7" key="1">
    <citation type="submission" date="2023-10" db="EMBL/GenBank/DDBJ databases">
        <authorList>
            <person name="Chen Y."/>
            <person name="Shah S."/>
            <person name="Dougan E. K."/>
            <person name="Thang M."/>
            <person name="Chan C."/>
        </authorList>
    </citation>
    <scope>NUCLEOTIDE SEQUENCE [LARGE SCALE GENOMIC DNA]</scope>
</reference>
<feature type="transmembrane region" description="Helical" evidence="6">
    <location>
        <begin position="1615"/>
        <end position="1632"/>
    </location>
</feature>
<feature type="transmembrane region" description="Helical" evidence="6">
    <location>
        <begin position="1266"/>
        <end position="1284"/>
    </location>
</feature>
<feature type="transmembrane region" description="Helical" evidence="6">
    <location>
        <begin position="481"/>
        <end position="502"/>
    </location>
</feature>
<feature type="transmembrane region" description="Helical" evidence="6">
    <location>
        <begin position="1582"/>
        <end position="1603"/>
    </location>
</feature>
<feature type="transmembrane region" description="Helical" evidence="6">
    <location>
        <begin position="1296"/>
        <end position="1314"/>
    </location>
</feature>
<feature type="transmembrane region" description="Helical" evidence="6">
    <location>
        <begin position="586"/>
        <end position="604"/>
    </location>
</feature>
<feature type="transmembrane region" description="Helical" evidence="6">
    <location>
        <begin position="417"/>
        <end position="437"/>
    </location>
</feature>
<keyword evidence="5 6" id="KW-0472">Membrane</keyword>
<feature type="transmembrane region" description="Helical" evidence="6">
    <location>
        <begin position="1518"/>
        <end position="1538"/>
    </location>
</feature>
<feature type="transmembrane region" description="Helical" evidence="6">
    <location>
        <begin position="215"/>
        <end position="237"/>
    </location>
</feature>
<feature type="transmembrane region" description="Helical" evidence="6">
    <location>
        <begin position="1357"/>
        <end position="1377"/>
    </location>
</feature>
<feature type="transmembrane region" description="Helical" evidence="6">
    <location>
        <begin position="776"/>
        <end position="800"/>
    </location>
</feature>
<evidence type="ECO:0000256" key="5">
    <source>
        <dbReference type="ARBA" id="ARBA00023136"/>
    </source>
</evidence>
<dbReference type="InterPro" id="IPR044772">
    <property type="entry name" value="NO3_transporter"/>
</dbReference>
<evidence type="ECO:0000256" key="3">
    <source>
        <dbReference type="ARBA" id="ARBA00022692"/>
    </source>
</evidence>
<feature type="transmembrane region" description="Helical" evidence="6">
    <location>
        <begin position="982"/>
        <end position="1000"/>
    </location>
</feature>
<feature type="transmembrane region" description="Helical" evidence="6">
    <location>
        <begin position="80"/>
        <end position="98"/>
    </location>
</feature>
<proteinExistence type="inferred from homology"/>
<sequence>MPRSDAGLELSTVNLWRSYIMRASVEGGQMFYPCQHTRESHADMSEQEFAVRVNDQLKSTELRLCGALGRDKRHGVHMRAFWASTVSFFVAFVGWFALSPIVIEVVHSIDACENQLFPPVANPERKAFLKFKAIESGKKYCQYGKIGEDNNPTGCQDVPQDVWDESCGGVAATACTQSETLTDDVDLCPEACMKYNFEVLPKCVCSPGTHCGSTILYSSITSVGITIIVRVALGTLLERFGPFNVQSGLMLFGAIWVFAASGISAEWNFIFIRMMLRGGHAMGASSDTAWRLSMAVPGCIFVAVAVSMKLFCWDMPTGPRFKTSDTGKTSNASMWDYVECLKDPRIVIMIFQYGACFGTELVMNAQLATHFRVYFQMEAGAASALAGSFGLMNLFARSLGGIFSDFLFARFGFPGRIWAQFLCLFLEGIFLLGFGSVENSQPWYVALAVLLGFSLFVQMTEGTSYGIVPFMNPKQLACTSALVGAGGNLGAVIALWCFYNTLGPIDTLLPFKIHGAYVIFWAMTSPAFYWTDKGGMFCGASDPAFHHADMSEQEFAVRVNDQLKSTELRLCGALGRDKRHGVHMRAFWASTVSFFVAFVGWFALSPIAIEVVHSIDACENQLFPPVANPERKAFLKFKAIASGKKYCQYGKIGEDNNPTGCQDVPQDVWDESCGGVAATACTQSETLTDDVDLCPEACMKYNFEVLPKCVCSPGTHCGSTILYSSITSVGITMFVRVALGTLLERFGRVNVQSGLLLFGAIWVFAASGISAEWNFIFIRMMIGCAGATFVTNQFWCSLMFAPNVVGTANATAAGWGNLGGGVTQIFIVWCLFKPFQAMGASSDTAWRLSMAVPGCIFVAVAVSMKLFCWDMPTGPRFKTSDTGKTSNASMWDYVECLKDPRIVIMIFQYGACFGTELVMNAQLASHFRVYFQMEAGAASALAGSFGLMNLFGFPGRIWAQFLCLFLEGIFLLGFGSVENSQPWYVALAVLLGFSLFVQMTEGTSYGIVPFMNPKQLACTSALVGAGGNLGAVIALWCFYNTLGPIDTLLPFKIHGAYVIFWAMTSPAFYWTDKGGMFCGPVTPPSRNPRPSHADMSEQEFAVRVNDQLKSTELRLCGALGRDKKHGVHMRAFWASTVSFFVAFVGWFALSPIAIEVVHSIDACENQLFPPVANPERKAFLKFKAIASGKKYCQYGKIGEDNNPTGCQDVPQDVWDESCGGVAATACTQSATLTDDVDLCPEACMKYNFEVLPKCVCSPGTHCGSTILYSSITSVGITIFVRVALGTLLERFGPVNVQSGLLLFGAIWVFAATGISAEWNFIFIRMMIGCAGATFVTNQFWCSLMFAPNVVGTANATAAGWGNLGGGVTQIFIVWCLFKPFQAMGASSDTAWRLSMAVPGCIFVAVAVSMKLFCWDMPTGPRFKTSDTGKTSNASMWDYVECLKDPRIVIMIFQYGACFGTELVMNAQLATHFRVYFQMEAGAASALAGSFGLMNLFARSLGGIFSDFLFARFGFPGRIWAQFLCLFLEGIFLLGFGSVENSQPWYVALAVLLGFSLFVQMTEGTSYGIVPFMNPKQLACTSALVGAGGNLGAVIALWCFYNTLGPIDTLLPFKIHGAYVIFWAMTSPAFYWTDKGGMFCGASDPAFQKPAPK</sequence>
<evidence type="ECO:0000256" key="6">
    <source>
        <dbReference type="SAM" id="Phobius"/>
    </source>
</evidence>
<dbReference type="InterPro" id="IPR036259">
    <property type="entry name" value="MFS_trans_sf"/>
</dbReference>
<feature type="transmembrane region" description="Helical" evidence="6">
    <location>
        <begin position="443"/>
        <end position="460"/>
    </location>
</feature>
<comment type="similarity">
    <text evidence="2">Belongs to the major facilitator superfamily. Nitrate/nitrite porter (TC 2.A.1.8) family.</text>
</comment>
<evidence type="ECO:0000313" key="7">
    <source>
        <dbReference type="EMBL" id="CAK0812325.1"/>
    </source>
</evidence>
<feature type="transmembrane region" description="Helical" evidence="6">
    <location>
        <begin position="844"/>
        <end position="868"/>
    </location>
</feature>
<feature type="transmembrane region" description="Helical" evidence="6">
    <location>
        <begin position="1321"/>
        <end position="1345"/>
    </location>
</feature>
<feature type="transmembrane region" description="Helical" evidence="6">
    <location>
        <begin position="812"/>
        <end position="832"/>
    </location>
</feature>
<feature type="transmembrane region" description="Helical" evidence="6">
    <location>
        <begin position="292"/>
        <end position="312"/>
    </location>
</feature>
<organism evidence="7 8">
    <name type="scientific">Prorocentrum cordatum</name>
    <dbReference type="NCBI Taxonomy" id="2364126"/>
    <lineage>
        <taxon>Eukaryota</taxon>
        <taxon>Sar</taxon>
        <taxon>Alveolata</taxon>
        <taxon>Dinophyceae</taxon>
        <taxon>Prorocentrales</taxon>
        <taxon>Prorocentraceae</taxon>
        <taxon>Prorocentrum</taxon>
    </lineage>
</organism>
<evidence type="ECO:0000313" key="8">
    <source>
        <dbReference type="Proteomes" id="UP001189429"/>
    </source>
</evidence>
<dbReference type="PANTHER" id="PTHR23515">
    <property type="entry name" value="HIGH-AFFINITY NITRATE TRANSPORTER 2.3"/>
    <property type="match status" value="1"/>
</dbReference>
<feature type="transmembrane region" description="Helical" evidence="6">
    <location>
        <begin position="751"/>
        <end position="770"/>
    </location>
</feature>
<protein>
    <recommendedName>
        <fullName evidence="9">High affinity nitrate transporter 2.5</fullName>
    </recommendedName>
</protein>
<feature type="transmembrane region" description="Helical" evidence="6">
    <location>
        <begin position="1474"/>
        <end position="1497"/>
    </location>
</feature>
<keyword evidence="8" id="KW-1185">Reference proteome</keyword>
<name>A0ABN9R0V5_9DINO</name>
<feature type="transmembrane region" description="Helical" evidence="6">
    <location>
        <begin position="373"/>
        <end position="396"/>
    </location>
</feature>
<keyword evidence="3 6" id="KW-0812">Transmembrane</keyword>